<reference evidence="2 3" key="1">
    <citation type="submission" date="2018-06" db="EMBL/GenBank/DDBJ databases">
        <title>Genomic Encyclopedia of Archaeal and Bacterial Type Strains, Phase II (KMG-II): from individual species to whole genera.</title>
        <authorList>
            <person name="Goeker M."/>
        </authorList>
    </citation>
    <scope>NUCLEOTIDE SEQUENCE [LARGE SCALE GENOMIC DNA]</scope>
    <source>
        <strain evidence="2 3">DSM 6779</strain>
    </source>
</reference>
<comment type="caution">
    <text evidence="2">The sequence shown here is derived from an EMBL/GenBank/DDBJ whole genome shotgun (WGS) entry which is preliminary data.</text>
</comment>
<sequence length="130" mass="15163">MTIEKVQIDLEFIINSTPGVLFNRLSTPSGLSEWFADDVDLHDESVYTFKWKGEQQEAIVLERKENKLIRFRWLDDDDEEAYFGFRIVTDELTGSTALVVTDFCDADERRYAIELWNKQIELLKHGLGTL</sequence>
<accession>A0A2W7N3D3</accession>
<dbReference type="InterPro" id="IPR045736">
    <property type="entry name" value="START_2"/>
</dbReference>
<dbReference type="Gene3D" id="3.30.530.20">
    <property type="match status" value="1"/>
</dbReference>
<evidence type="ECO:0000259" key="1">
    <source>
        <dbReference type="Pfam" id="PF19569"/>
    </source>
</evidence>
<name>A0A2W7N3D3_9BACT</name>
<keyword evidence="3" id="KW-1185">Reference proteome</keyword>
<proteinExistence type="predicted"/>
<protein>
    <submittedName>
        <fullName evidence="2">Uncharacterized protein YndB with AHSA1/START domain</fullName>
    </submittedName>
</protein>
<gene>
    <name evidence="2" type="ORF">LX69_02822</name>
</gene>
<feature type="domain" description="START-like" evidence="1">
    <location>
        <begin position="4"/>
        <end position="128"/>
    </location>
</feature>
<evidence type="ECO:0000313" key="2">
    <source>
        <dbReference type="EMBL" id="PZX12867.1"/>
    </source>
</evidence>
<dbReference type="EMBL" id="QKZK01000029">
    <property type="protein sequence ID" value="PZX12867.1"/>
    <property type="molecule type" value="Genomic_DNA"/>
</dbReference>
<dbReference type="Proteomes" id="UP000249239">
    <property type="component" value="Unassembled WGS sequence"/>
</dbReference>
<dbReference type="AlphaFoldDB" id="A0A2W7N3D3"/>
<organism evidence="2 3">
    <name type="scientific">Breznakibacter xylanolyticus</name>
    <dbReference type="NCBI Taxonomy" id="990"/>
    <lineage>
        <taxon>Bacteria</taxon>
        <taxon>Pseudomonadati</taxon>
        <taxon>Bacteroidota</taxon>
        <taxon>Bacteroidia</taxon>
        <taxon>Marinilabiliales</taxon>
        <taxon>Marinilabiliaceae</taxon>
        <taxon>Breznakibacter</taxon>
    </lineage>
</organism>
<evidence type="ECO:0000313" key="3">
    <source>
        <dbReference type="Proteomes" id="UP000249239"/>
    </source>
</evidence>
<dbReference type="OrthoDB" id="667567at2"/>
<dbReference type="Pfam" id="PF19569">
    <property type="entry name" value="START_2"/>
    <property type="match status" value="1"/>
</dbReference>
<dbReference type="SUPFAM" id="SSF55961">
    <property type="entry name" value="Bet v1-like"/>
    <property type="match status" value="1"/>
</dbReference>
<dbReference type="InterPro" id="IPR023393">
    <property type="entry name" value="START-like_dom_sf"/>
</dbReference>